<proteinExistence type="predicted"/>
<evidence type="ECO:0000256" key="1">
    <source>
        <dbReference type="ARBA" id="ARBA00022555"/>
    </source>
</evidence>
<feature type="domain" description="tRNA/rRNA methyltransferase SpoU type" evidence="7">
    <location>
        <begin position="25"/>
        <end position="178"/>
    </location>
</feature>
<evidence type="ECO:0000259" key="7">
    <source>
        <dbReference type="Pfam" id="PF00588"/>
    </source>
</evidence>
<evidence type="ECO:0000256" key="6">
    <source>
        <dbReference type="ARBA" id="ARBA00022884"/>
    </source>
</evidence>
<dbReference type="RefSeq" id="WP_083949396.1">
    <property type="nucleotide sequence ID" value="NZ_JABEYA020000007.1"/>
</dbReference>
<keyword evidence="4" id="KW-0949">S-adenosyl-L-methionine</keyword>
<keyword evidence="1" id="KW-0820">tRNA-binding</keyword>
<dbReference type="GO" id="GO:0008168">
    <property type="term" value="F:methyltransferase activity"/>
    <property type="evidence" value="ECO:0007669"/>
    <property type="project" value="UniProtKB-KW"/>
</dbReference>
<gene>
    <name evidence="8" type="ORF">QWZ16_08905</name>
</gene>
<evidence type="ECO:0000256" key="5">
    <source>
        <dbReference type="ARBA" id="ARBA00022694"/>
    </source>
</evidence>
<dbReference type="InterPro" id="IPR001537">
    <property type="entry name" value="SpoU_MeTrfase"/>
</dbReference>
<keyword evidence="6" id="KW-0694">RNA-binding</keyword>
<evidence type="ECO:0000256" key="2">
    <source>
        <dbReference type="ARBA" id="ARBA00022603"/>
    </source>
</evidence>
<dbReference type="PANTHER" id="PTHR43453">
    <property type="entry name" value="RRNA METHYLASE-LIKE"/>
    <property type="match status" value="1"/>
</dbReference>
<evidence type="ECO:0000313" key="9">
    <source>
        <dbReference type="Proteomes" id="UP001238540"/>
    </source>
</evidence>
<dbReference type="Gene3D" id="3.40.1280.10">
    <property type="match status" value="1"/>
</dbReference>
<evidence type="ECO:0000256" key="3">
    <source>
        <dbReference type="ARBA" id="ARBA00022679"/>
    </source>
</evidence>
<keyword evidence="5" id="KW-0819">tRNA processing</keyword>
<dbReference type="PANTHER" id="PTHR43453:SF1">
    <property type="entry name" value="TRNA_RRNA METHYLTRANSFERASE SPOU TYPE DOMAIN-CONTAINING PROTEIN"/>
    <property type="match status" value="1"/>
</dbReference>
<dbReference type="InterPro" id="IPR029028">
    <property type="entry name" value="Alpha/beta_knot_MTases"/>
</dbReference>
<name>A0ABT8BTN1_9VIBR</name>
<reference evidence="9" key="1">
    <citation type="journal article" date="2019" name="Int. J. Syst. Evol. Microbiol.">
        <title>The Global Catalogue of Microorganisms (GCM) 10K type strain sequencing project: providing services to taxonomists for standard genome sequencing and annotation.</title>
        <authorList>
            <consortium name="The Broad Institute Genomics Platform"/>
            <consortium name="The Broad Institute Genome Sequencing Center for Infectious Disease"/>
            <person name="Wu L."/>
            <person name="Ma J."/>
        </authorList>
    </citation>
    <scope>NUCLEOTIDE SEQUENCE [LARGE SCALE GENOMIC DNA]</scope>
    <source>
        <strain evidence="9">CECT 7398</strain>
    </source>
</reference>
<dbReference type="CDD" id="cd18092">
    <property type="entry name" value="SpoU-like_TrmH"/>
    <property type="match status" value="1"/>
</dbReference>
<protein>
    <submittedName>
        <fullName evidence="8">RNA methyltransferase</fullName>
    </submittedName>
</protein>
<evidence type="ECO:0000256" key="4">
    <source>
        <dbReference type="ARBA" id="ARBA00022691"/>
    </source>
</evidence>
<evidence type="ECO:0000313" key="8">
    <source>
        <dbReference type="EMBL" id="MDN3609814.1"/>
    </source>
</evidence>
<keyword evidence="2 8" id="KW-0489">Methyltransferase</keyword>
<dbReference type="Proteomes" id="UP001238540">
    <property type="component" value="Unassembled WGS sequence"/>
</dbReference>
<comment type="caution">
    <text evidence="8">The sequence shown here is derived from an EMBL/GenBank/DDBJ whole genome shotgun (WGS) entry which is preliminary data.</text>
</comment>
<dbReference type="InterPro" id="IPR029026">
    <property type="entry name" value="tRNA_m1G_MTases_N"/>
</dbReference>
<dbReference type="Pfam" id="PF00588">
    <property type="entry name" value="SpoU_methylase"/>
    <property type="match status" value="1"/>
</dbReference>
<organism evidence="8 9">
    <name type="scientific">Vibrio ostreicida</name>
    <dbReference type="NCBI Taxonomy" id="526588"/>
    <lineage>
        <taxon>Bacteria</taxon>
        <taxon>Pseudomonadati</taxon>
        <taxon>Pseudomonadota</taxon>
        <taxon>Gammaproteobacteria</taxon>
        <taxon>Vibrionales</taxon>
        <taxon>Vibrionaceae</taxon>
        <taxon>Vibrio</taxon>
    </lineage>
</organism>
<dbReference type="InterPro" id="IPR033671">
    <property type="entry name" value="TrmH"/>
</dbReference>
<dbReference type="SUPFAM" id="SSF75217">
    <property type="entry name" value="alpha/beta knot"/>
    <property type="match status" value="1"/>
</dbReference>
<keyword evidence="9" id="KW-1185">Reference proteome</keyword>
<sequence length="195" mass="22300">MKEQSNKSALRKRADEIKDFRCKNLIVVLENPKSLKNIGSVVRNVNALGAEKVYIVDENRYLPDDWQDMRHWNPLVRPSVSAVKWSFVKRFDSTQSCLDHLETNKFCSVATSPHIQGKVNVELSNGDFTQKRLAIWFGNESKGLSEHVITSSEFCVSIPMFGIIESLNLATSSGIVLYEVTKQRREFQNQKYGRC</sequence>
<accession>A0ABT8BTN1</accession>
<dbReference type="GO" id="GO:0032259">
    <property type="term" value="P:methylation"/>
    <property type="evidence" value="ECO:0007669"/>
    <property type="project" value="UniProtKB-KW"/>
</dbReference>
<keyword evidence="3" id="KW-0808">Transferase</keyword>
<dbReference type="EMBL" id="JAUFQC010000001">
    <property type="protein sequence ID" value="MDN3609814.1"/>
    <property type="molecule type" value="Genomic_DNA"/>
</dbReference>